<dbReference type="PROSITE" id="PS50928">
    <property type="entry name" value="ABC_TM1"/>
    <property type="match status" value="1"/>
</dbReference>
<dbReference type="PANTHER" id="PTHR43386:SF1">
    <property type="entry name" value="D,D-DIPEPTIDE TRANSPORT SYSTEM PERMEASE PROTEIN DDPC-RELATED"/>
    <property type="match status" value="1"/>
</dbReference>
<feature type="transmembrane region" description="Helical" evidence="7">
    <location>
        <begin position="62"/>
        <end position="80"/>
    </location>
</feature>
<evidence type="ECO:0000256" key="6">
    <source>
        <dbReference type="ARBA" id="ARBA00023136"/>
    </source>
</evidence>
<feature type="domain" description="ABC transmembrane type-1" evidence="8">
    <location>
        <begin position="187"/>
        <end position="388"/>
    </location>
</feature>
<evidence type="ECO:0000256" key="3">
    <source>
        <dbReference type="ARBA" id="ARBA00022475"/>
    </source>
</evidence>
<feature type="transmembrane region" description="Helical" evidence="7">
    <location>
        <begin position="101"/>
        <end position="123"/>
    </location>
</feature>
<keyword evidence="4 7" id="KW-0812">Transmembrane</keyword>
<dbReference type="Gene3D" id="1.10.3720.10">
    <property type="entry name" value="MetI-like"/>
    <property type="match status" value="1"/>
</dbReference>
<feature type="transmembrane region" description="Helical" evidence="7">
    <location>
        <begin position="189"/>
        <end position="214"/>
    </location>
</feature>
<dbReference type="InterPro" id="IPR000515">
    <property type="entry name" value="MetI-like"/>
</dbReference>
<dbReference type="GO" id="GO:0005886">
    <property type="term" value="C:plasma membrane"/>
    <property type="evidence" value="ECO:0007669"/>
    <property type="project" value="UniProtKB-SubCell"/>
</dbReference>
<dbReference type="SUPFAM" id="SSF161098">
    <property type="entry name" value="MetI-like"/>
    <property type="match status" value="1"/>
</dbReference>
<evidence type="ECO:0000256" key="2">
    <source>
        <dbReference type="ARBA" id="ARBA00022448"/>
    </source>
</evidence>
<keyword evidence="6 7" id="KW-0472">Membrane</keyword>
<evidence type="ECO:0000259" key="8">
    <source>
        <dbReference type="PROSITE" id="PS50928"/>
    </source>
</evidence>
<dbReference type="EMBL" id="JAKRVY010000010">
    <property type="protein sequence ID" value="MCL9814890.1"/>
    <property type="molecule type" value="Genomic_DNA"/>
</dbReference>
<evidence type="ECO:0000256" key="7">
    <source>
        <dbReference type="RuleBase" id="RU363032"/>
    </source>
</evidence>
<protein>
    <submittedName>
        <fullName evidence="9">ABC transporter permease</fullName>
    </submittedName>
</protein>
<evidence type="ECO:0000256" key="5">
    <source>
        <dbReference type="ARBA" id="ARBA00022989"/>
    </source>
</evidence>
<dbReference type="AlphaFoldDB" id="A0AAE3FTL2"/>
<name>A0AAE3FTL2_9EURY</name>
<dbReference type="RefSeq" id="WP_250598166.1">
    <property type="nucleotide sequence ID" value="NZ_JAKRVY010000010.1"/>
</dbReference>
<dbReference type="GO" id="GO:0055085">
    <property type="term" value="P:transmembrane transport"/>
    <property type="evidence" value="ECO:0007669"/>
    <property type="project" value="InterPro"/>
</dbReference>
<feature type="transmembrane region" description="Helical" evidence="7">
    <location>
        <begin position="251"/>
        <end position="269"/>
    </location>
</feature>
<keyword evidence="5 7" id="KW-1133">Transmembrane helix</keyword>
<dbReference type="InterPro" id="IPR050366">
    <property type="entry name" value="BP-dependent_transpt_permease"/>
</dbReference>
<sequence>MRGTDRDDRFENVDWSEITASKQRLSTERAFLVVGILAVFVVYLSDRFVANAYLIGTWNPGLIDWAFLLSSVIVVAYGVVPLIKRRRAVQSELAQLRSRPIVFGALGFLCGVCMLGLLGPGLVSNPGLRFEHAFHPPVGFSTEIPRVECVGSVTGPPLDSSCHGSWTYPLGTNERGFGMGYLLIRGSRVTVYILVIAVAAIVPLAAAIGAIAGLHGGIVDRLLMSYVDLQLSIPAIVAYFIGYTYWNPSLLLLVSAFAVLSWGGVARLVRSEVLQRRERGHIRVARSLGASNRYIIARHIIPNITNTLIPAVCQLLALLILFEAGIAFLGFHHIELYSWGSVISESVNAEIASHLQTRAEYPAYRIWWVSTLPALALTTTILSLKLVGDGLRDILDPRGGQ</sequence>
<evidence type="ECO:0000256" key="1">
    <source>
        <dbReference type="ARBA" id="ARBA00004651"/>
    </source>
</evidence>
<reference evidence="9 10" key="1">
    <citation type="journal article" date="2022" name="Syst. Appl. Microbiol.">
        <title>Natronocalculus amylovorans gen. nov., sp. nov., and Natranaeroarchaeum aerophilus sp. nov., dominant culturable amylolytic natronoarchaea from hypersaline soda lakes in southwestern Siberia.</title>
        <authorList>
            <person name="Sorokin D.Y."/>
            <person name="Elcheninov A.G."/>
            <person name="Khizhniak T.V."/>
            <person name="Koenen M."/>
            <person name="Bale N.J."/>
            <person name="Damste J.S.S."/>
            <person name="Kublanov I.V."/>
        </authorList>
    </citation>
    <scope>NUCLEOTIDE SEQUENCE [LARGE SCALE GENOMIC DNA]</scope>
    <source>
        <strain evidence="9 10">AArc-St1-1</strain>
    </source>
</reference>
<feature type="transmembrane region" description="Helical" evidence="7">
    <location>
        <begin position="226"/>
        <end position="245"/>
    </location>
</feature>
<comment type="subcellular location">
    <subcellularLocation>
        <location evidence="1 7">Cell membrane</location>
        <topology evidence="1 7">Multi-pass membrane protein</topology>
    </subcellularLocation>
</comment>
<evidence type="ECO:0000256" key="4">
    <source>
        <dbReference type="ARBA" id="ARBA00022692"/>
    </source>
</evidence>
<organism evidence="9 10">
    <name type="scientific">Natranaeroarchaeum aerophilus</name>
    <dbReference type="NCBI Taxonomy" id="2917711"/>
    <lineage>
        <taxon>Archaea</taxon>
        <taxon>Methanobacteriati</taxon>
        <taxon>Methanobacteriota</taxon>
        <taxon>Stenosarchaea group</taxon>
        <taxon>Halobacteria</taxon>
        <taxon>Halobacteriales</taxon>
        <taxon>Natronoarchaeaceae</taxon>
        <taxon>Natranaeroarchaeum</taxon>
    </lineage>
</organism>
<feature type="transmembrane region" description="Helical" evidence="7">
    <location>
        <begin position="366"/>
        <end position="388"/>
    </location>
</feature>
<gene>
    <name evidence="9" type="ORF">AArcSt11_14625</name>
</gene>
<keyword evidence="2 7" id="KW-0813">Transport</keyword>
<dbReference type="PANTHER" id="PTHR43386">
    <property type="entry name" value="OLIGOPEPTIDE TRANSPORT SYSTEM PERMEASE PROTEIN APPC"/>
    <property type="match status" value="1"/>
</dbReference>
<dbReference type="Proteomes" id="UP001202674">
    <property type="component" value="Unassembled WGS sequence"/>
</dbReference>
<keyword evidence="10" id="KW-1185">Reference proteome</keyword>
<evidence type="ECO:0000313" key="9">
    <source>
        <dbReference type="EMBL" id="MCL9814890.1"/>
    </source>
</evidence>
<accession>A0AAE3FTL2</accession>
<dbReference type="CDD" id="cd06261">
    <property type="entry name" value="TM_PBP2"/>
    <property type="match status" value="1"/>
</dbReference>
<dbReference type="Pfam" id="PF00528">
    <property type="entry name" value="BPD_transp_1"/>
    <property type="match status" value="1"/>
</dbReference>
<feature type="transmembrane region" description="Helical" evidence="7">
    <location>
        <begin position="308"/>
        <end position="331"/>
    </location>
</feature>
<evidence type="ECO:0000313" key="10">
    <source>
        <dbReference type="Proteomes" id="UP001202674"/>
    </source>
</evidence>
<comment type="similarity">
    <text evidence="7">Belongs to the binding-protein-dependent transport system permease family.</text>
</comment>
<keyword evidence="3" id="KW-1003">Cell membrane</keyword>
<dbReference type="InterPro" id="IPR035906">
    <property type="entry name" value="MetI-like_sf"/>
</dbReference>
<feature type="transmembrane region" description="Helical" evidence="7">
    <location>
        <begin position="30"/>
        <end position="50"/>
    </location>
</feature>
<proteinExistence type="inferred from homology"/>
<comment type="caution">
    <text evidence="9">The sequence shown here is derived from an EMBL/GenBank/DDBJ whole genome shotgun (WGS) entry which is preliminary data.</text>
</comment>